<evidence type="ECO:0000313" key="2">
    <source>
        <dbReference type="Proteomes" id="UP001061991"/>
    </source>
</evidence>
<accession>A0ACD4CX84</accession>
<sequence>MSVWAKGVMALFAAFAFYGAISLGIMVADRHPPISYVSAAAIGSEVSQGGSIDIEYEVIRSRICLSVLKRWLVDSAGDRHAITNYTVGTGTRKGRETYRRSITIPDNAAVGRAHYEVSIEYTCNLVQRLGWPVKLTSPPIYFEITPGVTVVPFS</sequence>
<gene>
    <name evidence="1" type="ORF">N8E88_04930</name>
</gene>
<proteinExistence type="predicted"/>
<name>A0ACD4CX84_9HYPH</name>
<reference evidence="1" key="1">
    <citation type="submission" date="2022-09" db="EMBL/GenBank/DDBJ databases">
        <title>Interaction between co-microsymbionts with complementary sets of symbiotic genes in legume-rhizobium systems.</title>
        <authorList>
            <person name="Safronova V."/>
            <person name="Sazanova A."/>
            <person name="Afonin A."/>
            <person name="Chirak E."/>
        </authorList>
    </citation>
    <scope>NUCLEOTIDE SEQUENCE</scope>
    <source>
        <strain evidence="1">A18/3m</strain>
    </source>
</reference>
<keyword evidence="2" id="KW-1185">Reference proteome</keyword>
<dbReference type="EMBL" id="CP104971">
    <property type="protein sequence ID" value="UXN58168.1"/>
    <property type="molecule type" value="Genomic_DNA"/>
</dbReference>
<organism evidence="1 2">
    <name type="scientific">Phyllobacterium zundukense</name>
    <dbReference type="NCBI Taxonomy" id="1867719"/>
    <lineage>
        <taxon>Bacteria</taxon>
        <taxon>Pseudomonadati</taxon>
        <taxon>Pseudomonadota</taxon>
        <taxon>Alphaproteobacteria</taxon>
        <taxon>Hyphomicrobiales</taxon>
        <taxon>Phyllobacteriaceae</taxon>
        <taxon>Phyllobacterium</taxon>
    </lineage>
</organism>
<evidence type="ECO:0000313" key="1">
    <source>
        <dbReference type="EMBL" id="UXN58168.1"/>
    </source>
</evidence>
<keyword evidence="1" id="KW-0614">Plasmid</keyword>
<geneLocation type="plasmid" evidence="1 2">
    <name>p_unnamed2</name>
</geneLocation>
<dbReference type="Proteomes" id="UP001061991">
    <property type="component" value="Plasmid p_unnamed2"/>
</dbReference>
<protein>
    <submittedName>
        <fullName evidence="1">Uncharacterized protein</fullName>
    </submittedName>
</protein>